<sequence>MRTYGDACGITRALDAVGERWALPVVRELVFGPRRYSDLAAALPGVSTNILGTRLRELAEVGVVVRRRLPPPTPVAVYELTAWGRALEPVLIALGRWAAHTPVDLAAQVLSPSSFALALRTTFDASLAGERAVAVRLEMGEDVFDTQIEEGVFQIARATPASRPPAARVAATPVVLSDLTFGSLAVEDAERRQLAVVSGPHADVKSLLSCFVLPDPPTEEGHS</sequence>
<dbReference type="RefSeq" id="WP_026420161.1">
    <property type="nucleotide sequence ID" value="NZ_AUBJ02000001.1"/>
</dbReference>
<keyword evidence="6" id="KW-1185">Reference proteome</keyword>
<dbReference type="EMBL" id="AUBJ02000001">
    <property type="protein sequence ID" value="MCP2330895.1"/>
    <property type="molecule type" value="Genomic_DNA"/>
</dbReference>
<dbReference type="InterPro" id="IPR036390">
    <property type="entry name" value="WH_DNA-bd_sf"/>
</dbReference>
<feature type="domain" description="HTH hxlR-type" evidence="4">
    <location>
        <begin position="8"/>
        <end position="106"/>
    </location>
</feature>
<gene>
    <name evidence="5" type="ORF">G443_001165</name>
</gene>
<dbReference type="PROSITE" id="PS51118">
    <property type="entry name" value="HTH_HXLR"/>
    <property type="match status" value="1"/>
</dbReference>
<keyword evidence="1" id="KW-0805">Transcription regulation</keyword>
<evidence type="ECO:0000256" key="3">
    <source>
        <dbReference type="ARBA" id="ARBA00023163"/>
    </source>
</evidence>
<accession>A0ABT1JEG8</accession>
<dbReference type="Pfam" id="PF01638">
    <property type="entry name" value="HxlR"/>
    <property type="match status" value="1"/>
</dbReference>
<name>A0ABT1JEG8_ACTCY</name>
<keyword evidence="2" id="KW-0238">DNA-binding</keyword>
<dbReference type="InterPro" id="IPR002577">
    <property type="entry name" value="HTH_HxlR"/>
</dbReference>
<proteinExistence type="predicted"/>
<dbReference type="PANTHER" id="PTHR33204">
    <property type="entry name" value="TRANSCRIPTIONAL REGULATOR, MARR FAMILY"/>
    <property type="match status" value="1"/>
</dbReference>
<evidence type="ECO:0000313" key="5">
    <source>
        <dbReference type="EMBL" id="MCP2330895.1"/>
    </source>
</evidence>
<evidence type="ECO:0000313" key="6">
    <source>
        <dbReference type="Proteomes" id="UP000791080"/>
    </source>
</evidence>
<keyword evidence="3" id="KW-0804">Transcription</keyword>
<evidence type="ECO:0000256" key="2">
    <source>
        <dbReference type="ARBA" id="ARBA00023125"/>
    </source>
</evidence>
<evidence type="ECO:0000256" key="1">
    <source>
        <dbReference type="ARBA" id="ARBA00023015"/>
    </source>
</evidence>
<reference evidence="5 6" key="1">
    <citation type="submission" date="2022-06" db="EMBL/GenBank/DDBJ databases">
        <title>Genomic Encyclopedia of Type Strains, Phase I: the one thousand microbial genomes (KMG-I) project.</title>
        <authorList>
            <person name="Kyrpides N."/>
        </authorList>
    </citation>
    <scope>NUCLEOTIDE SEQUENCE [LARGE SCALE GENOMIC DNA]</scope>
    <source>
        <strain evidence="5 6">DSM 43889</strain>
    </source>
</reference>
<evidence type="ECO:0000259" key="4">
    <source>
        <dbReference type="PROSITE" id="PS51118"/>
    </source>
</evidence>
<comment type="caution">
    <text evidence="5">The sequence shown here is derived from an EMBL/GenBank/DDBJ whole genome shotgun (WGS) entry which is preliminary data.</text>
</comment>
<dbReference type="SUPFAM" id="SSF46785">
    <property type="entry name" value="Winged helix' DNA-binding domain"/>
    <property type="match status" value="1"/>
</dbReference>
<organism evidence="5 6">
    <name type="scientific">Actinoalloteichus caeruleus DSM 43889</name>
    <dbReference type="NCBI Taxonomy" id="1120930"/>
    <lineage>
        <taxon>Bacteria</taxon>
        <taxon>Bacillati</taxon>
        <taxon>Actinomycetota</taxon>
        <taxon>Actinomycetes</taxon>
        <taxon>Pseudonocardiales</taxon>
        <taxon>Pseudonocardiaceae</taxon>
        <taxon>Actinoalloteichus</taxon>
        <taxon>Actinoalloteichus cyanogriseus</taxon>
    </lineage>
</organism>
<dbReference type="Gene3D" id="1.10.10.10">
    <property type="entry name" value="Winged helix-like DNA-binding domain superfamily/Winged helix DNA-binding domain"/>
    <property type="match status" value="1"/>
</dbReference>
<dbReference type="InterPro" id="IPR036388">
    <property type="entry name" value="WH-like_DNA-bd_sf"/>
</dbReference>
<protein>
    <submittedName>
        <fullName evidence="5">Transcriptional regulator, HxlR family</fullName>
    </submittedName>
</protein>
<dbReference type="Proteomes" id="UP000791080">
    <property type="component" value="Unassembled WGS sequence"/>
</dbReference>
<dbReference type="PANTHER" id="PTHR33204:SF18">
    <property type="entry name" value="TRANSCRIPTIONAL REGULATORY PROTEIN"/>
    <property type="match status" value="1"/>
</dbReference>